<organism evidence="3 4">
    <name type="scientific">Chitinophaga defluvii</name>
    <dbReference type="NCBI Taxonomy" id="3163343"/>
    <lineage>
        <taxon>Bacteria</taxon>
        <taxon>Pseudomonadati</taxon>
        <taxon>Bacteroidota</taxon>
        <taxon>Chitinophagia</taxon>
        <taxon>Chitinophagales</taxon>
        <taxon>Chitinophagaceae</taxon>
        <taxon>Chitinophaga</taxon>
    </lineage>
</organism>
<dbReference type="SUPFAM" id="SSF109604">
    <property type="entry name" value="HD-domain/PDEase-like"/>
    <property type="match status" value="1"/>
</dbReference>
<reference evidence="3 4" key="1">
    <citation type="submission" date="2024-06" db="EMBL/GenBank/DDBJ databases">
        <title>Chitinophaga defluvii sp. nov., isolated from municipal sewage.</title>
        <authorList>
            <person name="Zhang L."/>
        </authorList>
    </citation>
    <scope>NUCLEOTIDE SEQUENCE [LARGE SCALE GENOMIC DNA]</scope>
    <source>
        <strain evidence="3 4">H8</strain>
    </source>
</reference>
<dbReference type="RefSeq" id="WP_354658807.1">
    <property type="nucleotide sequence ID" value="NZ_JBEXAC010000001.1"/>
</dbReference>
<dbReference type="Pfam" id="PF01966">
    <property type="entry name" value="HD"/>
    <property type="match status" value="1"/>
</dbReference>
<keyword evidence="4" id="KW-1185">Reference proteome</keyword>
<accession>A0ABV2SZF1</accession>
<dbReference type="InterPro" id="IPR050124">
    <property type="entry name" value="tRNA_CCA-adding_enzyme"/>
</dbReference>
<sequence>MKEVHMWTISKQQDWAYLEGCFDWVRVMQEVPQDERHHAEGNVAIHTQMVLAALKALPGFAALAPAAQEVLWAAALLHDVEKYSTTVLEPDGSITSKGHARKGETRARQILYRDIATPFEIREQIAKLVRYHGLPLWIFEKPDPQRALILASMEVNTQWLALLARADALGRICEDQAELLYRIDCFEELCRENNCWGAAYPFATDTAKMHYLQREEVSPEYVPFEKPQVSVVLMSGLPGAGKDTYVQRHYKQWPVISLDDIRVSMKIKPTDKSGNGQVIQAAKEMAKGYLRQQKDFVWNATNITRQMREQLIGLFLTYQARVTIVYIEVPCQELLQQNRSREAIVPAAAMERLIQKLEVPTLTEAHEVVYAVRG</sequence>
<dbReference type="InterPro" id="IPR006674">
    <property type="entry name" value="HD_domain"/>
</dbReference>
<evidence type="ECO:0000313" key="3">
    <source>
        <dbReference type="EMBL" id="MET6996159.1"/>
    </source>
</evidence>
<dbReference type="CDD" id="cd00077">
    <property type="entry name" value="HDc"/>
    <property type="match status" value="1"/>
</dbReference>
<keyword evidence="1" id="KW-0547">Nucleotide-binding</keyword>
<dbReference type="SUPFAM" id="SSF52540">
    <property type="entry name" value="P-loop containing nucleoside triphosphate hydrolases"/>
    <property type="match status" value="1"/>
</dbReference>
<dbReference type="Pfam" id="PF13671">
    <property type="entry name" value="AAA_33"/>
    <property type="match status" value="1"/>
</dbReference>
<dbReference type="InterPro" id="IPR003607">
    <property type="entry name" value="HD/PDEase_dom"/>
</dbReference>
<dbReference type="Proteomes" id="UP001549749">
    <property type="component" value="Unassembled WGS sequence"/>
</dbReference>
<comment type="caution">
    <text evidence="3">The sequence shown here is derived from an EMBL/GenBank/DDBJ whole genome shotgun (WGS) entry which is preliminary data.</text>
</comment>
<proteinExistence type="predicted"/>
<evidence type="ECO:0000259" key="2">
    <source>
        <dbReference type="Pfam" id="PF01966"/>
    </source>
</evidence>
<name>A0ABV2SZF1_9BACT</name>
<evidence type="ECO:0000313" key="4">
    <source>
        <dbReference type="Proteomes" id="UP001549749"/>
    </source>
</evidence>
<gene>
    <name evidence="3" type="ORF">ABR189_02215</name>
</gene>
<dbReference type="PANTHER" id="PTHR47545">
    <property type="entry name" value="MULTIFUNCTIONAL CCA PROTEIN"/>
    <property type="match status" value="1"/>
</dbReference>
<feature type="domain" description="HD" evidence="2">
    <location>
        <begin position="48"/>
        <end position="150"/>
    </location>
</feature>
<dbReference type="Gene3D" id="1.10.3090.10">
    <property type="entry name" value="cca-adding enzyme, domain 2"/>
    <property type="match status" value="1"/>
</dbReference>
<evidence type="ECO:0000256" key="1">
    <source>
        <dbReference type="ARBA" id="ARBA00022741"/>
    </source>
</evidence>
<dbReference type="Gene3D" id="3.40.50.300">
    <property type="entry name" value="P-loop containing nucleotide triphosphate hydrolases"/>
    <property type="match status" value="1"/>
</dbReference>
<dbReference type="EMBL" id="JBEXAC010000001">
    <property type="protein sequence ID" value="MET6996159.1"/>
    <property type="molecule type" value="Genomic_DNA"/>
</dbReference>
<protein>
    <submittedName>
        <fullName evidence="3">AAA family ATPase</fullName>
    </submittedName>
</protein>
<dbReference type="PANTHER" id="PTHR47545:SF1">
    <property type="entry name" value="MULTIFUNCTIONAL CCA PROTEIN"/>
    <property type="match status" value="1"/>
</dbReference>
<dbReference type="InterPro" id="IPR027417">
    <property type="entry name" value="P-loop_NTPase"/>
</dbReference>